<protein>
    <submittedName>
        <fullName evidence="2">Uncharacterized protein</fullName>
    </submittedName>
</protein>
<dbReference type="Proteomes" id="UP000324800">
    <property type="component" value="Unassembled WGS sequence"/>
</dbReference>
<sequence length="123" mass="14419">MEQEELALLLLHKQIRTIEQSKIQENNFAEENLNEVAMITAAMSDAQQQEIEEKQREIRINLPKTYTIPESGSSVAVRRRGTKEEPELKKQRKQEVKRSKQEKRQIKIPKAMKHRAIAQSKKK</sequence>
<proteinExistence type="predicted"/>
<feature type="region of interest" description="Disordered" evidence="1">
    <location>
        <begin position="69"/>
        <end position="123"/>
    </location>
</feature>
<evidence type="ECO:0000313" key="3">
    <source>
        <dbReference type="Proteomes" id="UP000324800"/>
    </source>
</evidence>
<feature type="compositionally biased region" description="Basic and acidic residues" evidence="1">
    <location>
        <begin position="82"/>
        <end position="105"/>
    </location>
</feature>
<dbReference type="EMBL" id="SNRW01001132">
    <property type="protein sequence ID" value="KAA6397645.1"/>
    <property type="molecule type" value="Genomic_DNA"/>
</dbReference>
<organism evidence="2 3">
    <name type="scientific">Streblomastix strix</name>
    <dbReference type="NCBI Taxonomy" id="222440"/>
    <lineage>
        <taxon>Eukaryota</taxon>
        <taxon>Metamonada</taxon>
        <taxon>Preaxostyla</taxon>
        <taxon>Oxymonadida</taxon>
        <taxon>Streblomastigidae</taxon>
        <taxon>Streblomastix</taxon>
    </lineage>
</organism>
<dbReference type="AlphaFoldDB" id="A0A5J4WTE3"/>
<accession>A0A5J4WTE3</accession>
<comment type="caution">
    <text evidence="2">The sequence shown here is derived from an EMBL/GenBank/DDBJ whole genome shotgun (WGS) entry which is preliminary data.</text>
</comment>
<feature type="compositionally biased region" description="Basic residues" evidence="1">
    <location>
        <begin position="106"/>
        <end position="123"/>
    </location>
</feature>
<gene>
    <name evidence="2" type="ORF">EZS28_006826</name>
</gene>
<evidence type="ECO:0000256" key="1">
    <source>
        <dbReference type="SAM" id="MobiDB-lite"/>
    </source>
</evidence>
<evidence type="ECO:0000313" key="2">
    <source>
        <dbReference type="EMBL" id="KAA6397645.1"/>
    </source>
</evidence>
<reference evidence="2 3" key="1">
    <citation type="submission" date="2019-03" db="EMBL/GenBank/DDBJ databases">
        <title>Single cell metagenomics reveals metabolic interactions within the superorganism composed of flagellate Streblomastix strix and complex community of Bacteroidetes bacteria on its surface.</title>
        <authorList>
            <person name="Treitli S.C."/>
            <person name="Kolisko M."/>
            <person name="Husnik F."/>
            <person name="Keeling P."/>
            <person name="Hampl V."/>
        </authorList>
    </citation>
    <scope>NUCLEOTIDE SEQUENCE [LARGE SCALE GENOMIC DNA]</scope>
    <source>
        <strain evidence="2">ST1C</strain>
    </source>
</reference>
<name>A0A5J4WTE3_9EUKA</name>